<evidence type="ECO:0000256" key="1">
    <source>
        <dbReference type="ARBA" id="ARBA00022670"/>
    </source>
</evidence>
<evidence type="ECO:0000256" key="2">
    <source>
        <dbReference type="ARBA" id="ARBA00022723"/>
    </source>
</evidence>
<gene>
    <name evidence="6" type="ORF">Melaina855_1030</name>
</gene>
<dbReference type="InterPro" id="IPR001818">
    <property type="entry name" value="Pept_M10_metallopeptidase"/>
</dbReference>
<keyword evidence="2" id="KW-0479">Metal-binding</keyword>
<dbReference type="InterPro" id="IPR006026">
    <property type="entry name" value="Peptidase_Metallo"/>
</dbReference>
<accession>A0A650EJJ0</accession>
<dbReference type="EMBL" id="MN577570">
    <property type="protein sequence ID" value="QGT49716.1"/>
    <property type="molecule type" value="Genomic_DNA"/>
</dbReference>
<dbReference type="SUPFAM" id="SSF55486">
    <property type="entry name" value="Metalloproteases ('zincins'), catalytic domain"/>
    <property type="match status" value="1"/>
</dbReference>
<dbReference type="GO" id="GO:0006508">
    <property type="term" value="P:proteolysis"/>
    <property type="evidence" value="ECO:0007669"/>
    <property type="project" value="UniProtKB-KW"/>
</dbReference>
<evidence type="ECO:0000256" key="3">
    <source>
        <dbReference type="ARBA" id="ARBA00022801"/>
    </source>
</evidence>
<dbReference type="Pfam" id="PF00413">
    <property type="entry name" value="Peptidase_M10"/>
    <property type="match status" value="1"/>
</dbReference>
<dbReference type="Gene3D" id="3.40.390.10">
    <property type="entry name" value="Collagenase (Catalytic Domain)"/>
    <property type="match status" value="1"/>
</dbReference>
<dbReference type="InterPro" id="IPR024079">
    <property type="entry name" value="MetalloPept_cat_dom_sf"/>
</dbReference>
<dbReference type="AlphaFoldDB" id="A0A650EJJ0"/>
<keyword evidence="1" id="KW-0645">Protease</keyword>
<protein>
    <recommendedName>
        <fullName evidence="5">Peptidase metallopeptidase domain-containing protein</fullName>
    </recommendedName>
</protein>
<dbReference type="GO" id="GO:0008270">
    <property type="term" value="F:zinc ion binding"/>
    <property type="evidence" value="ECO:0007669"/>
    <property type="project" value="InterPro"/>
</dbReference>
<dbReference type="SMART" id="SM00235">
    <property type="entry name" value="ZnMc"/>
    <property type="match status" value="1"/>
</dbReference>
<dbReference type="GO" id="GO:0031012">
    <property type="term" value="C:extracellular matrix"/>
    <property type="evidence" value="ECO:0007669"/>
    <property type="project" value="InterPro"/>
</dbReference>
<evidence type="ECO:0000256" key="4">
    <source>
        <dbReference type="ARBA" id="ARBA00022833"/>
    </source>
</evidence>
<name>A0A650EJJ0_9BACT</name>
<reference evidence="6" key="1">
    <citation type="journal article" date="2020" name="J. ISSAAS">
        <title>Lactobacilli and other gastrointestinal microbiota of Peromyscus leucopus, reservoir host for agents of Lyme disease and other zoonoses in North America.</title>
        <authorList>
            <person name="Milovic A."/>
            <person name="Bassam K."/>
            <person name="Shao H."/>
            <person name="Chatzistamou I."/>
            <person name="Tufts D.M."/>
            <person name="Diuk-Wasser M."/>
            <person name="Barbour A.G."/>
        </authorList>
    </citation>
    <scope>NUCLEOTIDE SEQUENCE</scope>
    <source>
        <strain evidence="6">LL20</strain>
    </source>
</reference>
<keyword evidence="4" id="KW-0862">Zinc</keyword>
<evidence type="ECO:0000313" key="6">
    <source>
        <dbReference type="EMBL" id="QGT49716.1"/>
    </source>
</evidence>
<feature type="domain" description="Peptidase metallopeptidase" evidence="5">
    <location>
        <begin position="14"/>
        <end position="165"/>
    </location>
</feature>
<organism evidence="6">
    <name type="scientific">uncultured Candidatus Melainabacteria bacterium</name>
    <dbReference type="NCBI Taxonomy" id="2682970"/>
    <lineage>
        <taxon>Bacteria</taxon>
        <taxon>Bacillati</taxon>
        <taxon>Candidatus Melainabacteria</taxon>
        <taxon>environmental samples</taxon>
    </lineage>
</organism>
<sequence length="165" mass="18974">MVIWVFVPQGIAQSVRKWQYPTKIKTYIPPNHKRTIMMKHAFAEWSRLTNNKVIFRYVDSPKTAQVIVQFVNVVPNAEREIGLTKSSYSGSGHMVRAIIYIAEKTAYGHQLGKDAVYTVMLHEIGHAIGIDEHSKNPLSIMYEIEDDRQEILKSDLKNLANIYGW</sequence>
<evidence type="ECO:0000259" key="5">
    <source>
        <dbReference type="SMART" id="SM00235"/>
    </source>
</evidence>
<proteinExistence type="predicted"/>
<dbReference type="GO" id="GO:0004222">
    <property type="term" value="F:metalloendopeptidase activity"/>
    <property type="evidence" value="ECO:0007669"/>
    <property type="project" value="InterPro"/>
</dbReference>
<keyword evidence="3" id="KW-0378">Hydrolase</keyword>